<dbReference type="Proteomes" id="UP000664882">
    <property type="component" value="Unassembled WGS sequence"/>
</dbReference>
<proteinExistence type="predicted"/>
<protein>
    <submittedName>
        <fullName evidence="1">Uncharacterized protein</fullName>
    </submittedName>
</protein>
<evidence type="ECO:0000313" key="2">
    <source>
        <dbReference type="Proteomes" id="UP000664882"/>
    </source>
</evidence>
<organism evidence="1 2">
    <name type="scientific">Oceanisphaera pacifica</name>
    <dbReference type="NCBI Taxonomy" id="2818389"/>
    <lineage>
        <taxon>Bacteria</taxon>
        <taxon>Pseudomonadati</taxon>
        <taxon>Pseudomonadota</taxon>
        <taxon>Gammaproteobacteria</taxon>
        <taxon>Aeromonadales</taxon>
        <taxon>Aeromonadaceae</taxon>
        <taxon>Oceanisphaera</taxon>
    </lineage>
</organism>
<dbReference type="EMBL" id="JAGDFX010000001">
    <property type="protein sequence ID" value="MBO1518243.1"/>
    <property type="molecule type" value="Genomic_DNA"/>
</dbReference>
<comment type="caution">
    <text evidence="1">The sequence shown here is derived from an EMBL/GenBank/DDBJ whole genome shotgun (WGS) entry which is preliminary data.</text>
</comment>
<evidence type="ECO:0000313" key="1">
    <source>
        <dbReference type="EMBL" id="MBO1518243.1"/>
    </source>
</evidence>
<gene>
    <name evidence="1" type="ORF">J3U76_01120</name>
</gene>
<reference evidence="1 2" key="1">
    <citation type="submission" date="2021-03" db="EMBL/GenBank/DDBJ databases">
        <title>Oceanisphaera sp. nov., isolated from the intestine.</title>
        <authorList>
            <person name="Zhao L.-H."/>
            <person name="Shi L.-F."/>
        </authorList>
    </citation>
    <scope>NUCLEOTIDE SEQUENCE [LARGE SCALE GENOMIC DNA]</scope>
    <source>
        <strain evidence="1 2">DM8</strain>
    </source>
</reference>
<dbReference type="RefSeq" id="WP_208003823.1">
    <property type="nucleotide sequence ID" value="NZ_JAGDFX010000001.1"/>
</dbReference>
<accession>A0ABS3NCC4</accession>
<name>A0ABS3NCC4_9GAMM</name>
<keyword evidence="2" id="KW-1185">Reference proteome</keyword>
<sequence length="86" mass="9334">MSQVNFFIHTVDHDGADLMMGPFIANLTQDQVMDEARAAFVGANCQPKAVLFNIGICPTAPEIKHATNWNGAESLRLFGIKQEASA</sequence>